<protein>
    <submittedName>
        <fullName evidence="1">Uncharacterized protein</fullName>
    </submittedName>
</protein>
<evidence type="ECO:0000313" key="2">
    <source>
        <dbReference type="Proteomes" id="UP000015104"/>
    </source>
</evidence>
<dbReference type="Proteomes" id="UP000015104">
    <property type="component" value="Unassembled WGS sequence"/>
</dbReference>
<dbReference type="EMBL" id="CAEY01000455">
    <property type="status" value="NOT_ANNOTATED_CDS"/>
    <property type="molecule type" value="Genomic_DNA"/>
</dbReference>
<organism evidence="1 2">
    <name type="scientific">Tetranychus urticae</name>
    <name type="common">Two-spotted spider mite</name>
    <dbReference type="NCBI Taxonomy" id="32264"/>
    <lineage>
        <taxon>Eukaryota</taxon>
        <taxon>Metazoa</taxon>
        <taxon>Ecdysozoa</taxon>
        <taxon>Arthropoda</taxon>
        <taxon>Chelicerata</taxon>
        <taxon>Arachnida</taxon>
        <taxon>Acari</taxon>
        <taxon>Acariformes</taxon>
        <taxon>Trombidiformes</taxon>
        <taxon>Prostigmata</taxon>
        <taxon>Eleutherengona</taxon>
        <taxon>Raphignathae</taxon>
        <taxon>Tetranychoidea</taxon>
        <taxon>Tetranychidae</taxon>
        <taxon>Tetranychus</taxon>
    </lineage>
</organism>
<reference evidence="1" key="2">
    <citation type="submission" date="2016-04" db="UniProtKB">
        <authorList>
            <consortium name="EnsemblMetazoa"/>
        </authorList>
    </citation>
    <scope>IDENTIFICATION</scope>
</reference>
<dbReference type="EnsemblMetazoa" id="tetur01g17194.1">
    <property type="protein sequence ID" value="tetur01g17194.1"/>
    <property type="gene ID" value="tetur01g17194"/>
</dbReference>
<sequence length="173" mass="19579">MDYICCYFDVQGFYANNLFYPRECAVLSDHGASVFSVDHELKMDQLSASDQRQAQYLTRRHHGLPFEVEKGTKIESINDIIIAFYECNLDDDHFLCACKSKEAEAMLRTLGIPRLNLGKLGATWSNINTRLEPYSLHIKPGKCSLNAVIAMNKWVKNGPEDDEPGRDVCGNMP</sequence>
<proteinExistence type="predicted"/>
<dbReference type="AlphaFoldDB" id="A0A158P4C3"/>
<accession>A0A158P4C3</accession>
<keyword evidence="2" id="KW-1185">Reference proteome</keyword>
<reference evidence="2" key="1">
    <citation type="submission" date="2011-08" db="EMBL/GenBank/DDBJ databases">
        <authorList>
            <person name="Rombauts S."/>
        </authorList>
    </citation>
    <scope>NUCLEOTIDE SEQUENCE</scope>
    <source>
        <strain evidence="2">London</strain>
    </source>
</reference>
<evidence type="ECO:0000313" key="1">
    <source>
        <dbReference type="EnsemblMetazoa" id="tetur01g17194.1"/>
    </source>
</evidence>
<name>A0A158P4C3_TETUR</name>